<comment type="similarity">
    <text evidence="3">Belongs to the FPP/GGPP synthase family.</text>
</comment>
<protein>
    <submittedName>
        <fullName evidence="4">Geranylgeranyl diphosphate synthase, type I</fullName>
    </submittedName>
</protein>
<evidence type="ECO:0000256" key="2">
    <source>
        <dbReference type="ARBA" id="ARBA00022842"/>
    </source>
</evidence>
<keyword evidence="5" id="KW-1185">Reference proteome</keyword>
<dbReference type="PANTHER" id="PTHR12001">
    <property type="entry name" value="GERANYLGERANYL PYROPHOSPHATE SYNTHASE"/>
    <property type="match status" value="1"/>
</dbReference>
<evidence type="ECO:0000313" key="5">
    <source>
        <dbReference type="Proteomes" id="UP000199352"/>
    </source>
</evidence>
<dbReference type="GO" id="GO:0008299">
    <property type="term" value="P:isoprenoid biosynthetic process"/>
    <property type="evidence" value="ECO:0007669"/>
    <property type="project" value="InterPro"/>
</dbReference>
<dbReference type="STRING" id="402600.SAMN05216188_113111"/>
<dbReference type="EMBL" id="FOFR01000013">
    <property type="protein sequence ID" value="SER61748.1"/>
    <property type="molecule type" value="Genomic_DNA"/>
</dbReference>
<name>A0A1H9QMT8_9PSEU</name>
<sequence length="352" mass="36785">MTAEMSSRTTEPLAAGRPAGEVLAWSRSLVLPALRKAVDQLPPSVRVVAEYHHGWRDEYGNPVLENGGKAIRPALALLAAEAVGGTASAAVPAAVAVELIHNFSLLHDDVMDRDTTRRHRATAWTVFGVNAAILAGDALQALAVDVLAASGHPRALEAIRTLGDATVELLEGQALDLDFETRSEVAVSEVERMARAKTGALLGASTALGALYGDGTDEQIEAMRSYGTELGLAFQHVDDLLGIWGDLAVTGKAAHSDLVNRKKSLPVVYALSAGVPASGELGELYSGSQEMDAETLARAAALVAAAGGRAWSQAQADELHTRALVHLGEASPSARAAVELGTLAQLVTHRDH</sequence>
<keyword evidence="1" id="KW-0479">Metal-binding</keyword>
<dbReference type="Gene3D" id="1.10.600.10">
    <property type="entry name" value="Farnesyl Diphosphate Synthase"/>
    <property type="match status" value="1"/>
</dbReference>
<accession>A0A1H9QMT8</accession>
<dbReference type="GO" id="GO:0004659">
    <property type="term" value="F:prenyltransferase activity"/>
    <property type="evidence" value="ECO:0007669"/>
    <property type="project" value="InterPro"/>
</dbReference>
<evidence type="ECO:0000313" key="4">
    <source>
        <dbReference type="EMBL" id="SER61748.1"/>
    </source>
</evidence>
<gene>
    <name evidence="4" type="ORF">SAMN05216188_113111</name>
</gene>
<dbReference type="AlphaFoldDB" id="A0A1H9QMT8"/>
<reference evidence="5" key="1">
    <citation type="submission" date="2016-10" db="EMBL/GenBank/DDBJ databases">
        <authorList>
            <person name="Varghese N."/>
            <person name="Submissions S."/>
        </authorList>
    </citation>
    <scope>NUCLEOTIDE SEQUENCE [LARGE SCALE GENOMIC DNA]</scope>
    <source>
        <strain evidence="5">CGMCC 4.3525</strain>
    </source>
</reference>
<dbReference type="InterPro" id="IPR008949">
    <property type="entry name" value="Isoprenoid_synthase_dom_sf"/>
</dbReference>
<dbReference type="PROSITE" id="PS00723">
    <property type="entry name" value="POLYPRENYL_SYNTHASE_1"/>
    <property type="match status" value="1"/>
</dbReference>
<evidence type="ECO:0000256" key="1">
    <source>
        <dbReference type="ARBA" id="ARBA00022723"/>
    </source>
</evidence>
<dbReference type="InterPro" id="IPR000092">
    <property type="entry name" value="Polyprenyl_synt"/>
</dbReference>
<dbReference type="InterPro" id="IPR033749">
    <property type="entry name" value="Polyprenyl_synt_CS"/>
</dbReference>
<dbReference type="NCBIfam" id="NF041169">
    <property type="entry name" value="f2_encap_cargo4"/>
    <property type="match status" value="1"/>
</dbReference>
<dbReference type="Proteomes" id="UP000199352">
    <property type="component" value="Unassembled WGS sequence"/>
</dbReference>
<dbReference type="Pfam" id="PF00348">
    <property type="entry name" value="polyprenyl_synt"/>
    <property type="match status" value="1"/>
</dbReference>
<proteinExistence type="inferred from homology"/>
<keyword evidence="3" id="KW-0808">Transferase</keyword>
<evidence type="ECO:0000256" key="3">
    <source>
        <dbReference type="RuleBase" id="RU004466"/>
    </source>
</evidence>
<keyword evidence="2" id="KW-0460">Magnesium</keyword>
<dbReference type="GO" id="GO:0046872">
    <property type="term" value="F:metal ion binding"/>
    <property type="evidence" value="ECO:0007669"/>
    <property type="project" value="UniProtKB-KW"/>
</dbReference>
<dbReference type="SUPFAM" id="SSF48576">
    <property type="entry name" value="Terpenoid synthases"/>
    <property type="match status" value="1"/>
</dbReference>
<dbReference type="SFLD" id="SFLDG01017">
    <property type="entry name" value="Polyprenyl_Transferase_Like"/>
    <property type="match status" value="1"/>
</dbReference>
<dbReference type="PANTHER" id="PTHR12001:SF86">
    <property type="entry name" value="GERANYLGERANYL DIPHOSPHATE SYNTHASE"/>
    <property type="match status" value="1"/>
</dbReference>
<organism evidence="4 5">
    <name type="scientific">Lentzea xinjiangensis</name>
    <dbReference type="NCBI Taxonomy" id="402600"/>
    <lineage>
        <taxon>Bacteria</taxon>
        <taxon>Bacillati</taxon>
        <taxon>Actinomycetota</taxon>
        <taxon>Actinomycetes</taxon>
        <taxon>Pseudonocardiales</taxon>
        <taxon>Pseudonocardiaceae</taxon>
        <taxon>Lentzea</taxon>
    </lineage>
</organism>
<dbReference type="OrthoDB" id="4497239at2"/>
<dbReference type="CDD" id="cd00685">
    <property type="entry name" value="Trans_IPPS_HT"/>
    <property type="match status" value="1"/>
</dbReference>
<dbReference type="SFLD" id="SFLDS00005">
    <property type="entry name" value="Isoprenoid_Synthase_Type_I"/>
    <property type="match status" value="1"/>
</dbReference>